<protein>
    <recommendedName>
        <fullName evidence="12">Mannosyltransferase</fullName>
        <ecNumber evidence="12">2.4.1.-</ecNumber>
    </recommendedName>
</protein>
<sequence>MRYALALLVPLGLIVLHLLAAPYTKVEESFHVQAVHDILAHGLPWGFNDPNLNRTNYDHFAFPGAVPRSAVGAAFLALLSKPVILLNDAINQQLLARGILGLLNATAIAYYATGLRHTFGKTVAIWYILLQTSQFHLIYYASRPLSNMFAFPLTTAALRLLLPSPKSTTTNKNIGKALALLTFSGVIFRSELALLVATQTLFALTTHKITLKTTITSGLIGALSALSLTLLLDGSFWQRFPLWPELEAFLFNVLDGKSSDWGTEPWSWYFTNALPRLLLNPLVYILAIPVALRQPATRLSAFRLLVPELVFVALYSFMPHKEWRFIVYIIPSLTAAAALGAGYLWTHRRRSFFMCWASRLLALSVVLTACLSSSVLLPASAVNYPGGRALDALHSYHARSGLGMEGVNVYLGNLACQTGVTRFVQLPDGSGWIYDKTEDEIVKSTGEFWDRFDYVLVEASGESGYMDSDEMRLREALPSSLWEIVYVADSFAGISILRPGIPATGTTEKRILSIVGGSGAVNVFESVRERVRGTLLRGWWVEVKMKPRVQVLRRVRAIKS</sequence>
<evidence type="ECO:0000256" key="1">
    <source>
        <dbReference type="ARBA" id="ARBA00004477"/>
    </source>
</evidence>
<feature type="transmembrane region" description="Helical" evidence="12">
    <location>
        <begin position="209"/>
        <end position="232"/>
    </location>
</feature>
<dbReference type="GO" id="GO:0005789">
    <property type="term" value="C:endoplasmic reticulum membrane"/>
    <property type="evidence" value="ECO:0007669"/>
    <property type="project" value="UniProtKB-SubCell"/>
</dbReference>
<dbReference type="GO" id="GO:0052917">
    <property type="term" value="F:dol-P-Man:Man(7)GlcNAc(2)-PP-Dol alpha-1,6-mannosyltransferase activity"/>
    <property type="evidence" value="ECO:0007669"/>
    <property type="project" value="UniProtKB-EC"/>
</dbReference>
<dbReference type="InterPro" id="IPR005599">
    <property type="entry name" value="GPI_mannosylTrfase"/>
</dbReference>
<feature type="transmembrane region" description="Helical" evidence="12">
    <location>
        <begin position="124"/>
        <end position="141"/>
    </location>
</feature>
<keyword evidence="13" id="KW-0732">Signal</keyword>
<keyword evidence="15" id="KW-1185">Reference proteome</keyword>
<feature type="transmembrane region" description="Helical" evidence="12">
    <location>
        <begin position="357"/>
        <end position="377"/>
    </location>
</feature>
<accession>A0A1V6QN43</accession>
<name>A0A1V6QN43_9EURO</name>
<dbReference type="GO" id="GO:0006487">
    <property type="term" value="P:protein N-linked glycosylation"/>
    <property type="evidence" value="ECO:0007669"/>
    <property type="project" value="TreeGrafter"/>
</dbReference>
<evidence type="ECO:0000256" key="11">
    <source>
        <dbReference type="ARBA" id="ARBA00048899"/>
    </source>
</evidence>
<evidence type="ECO:0000256" key="5">
    <source>
        <dbReference type="ARBA" id="ARBA00022679"/>
    </source>
</evidence>
<evidence type="ECO:0000256" key="10">
    <source>
        <dbReference type="ARBA" id="ARBA00044721"/>
    </source>
</evidence>
<evidence type="ECO:0000256" key="13">
    <source>
        <dbReference type="SAM" id="SignalP"/>
    </source>
</evidence>
<feature type="chain" id="PRO_5010744310" description="Mannosyltransferase" evidence="13">
    <location>
        <begin position="21"/>
        <end position="560"/>
    </location>
</feature>
<feature type="transmembrane region" description="Helical" evidence="12">
    <location>
        <begin position="94"/>
        <end position="112"/>
    </location>
</feature>
<dbReference type="STRING" id="416450.A0A1V6QN43"/>
<feature type="transmembrane region" description="Helical" evidence="12">
    <location>
        <begin position="301"/>
        <end position="319"/>
    </location>
</feature>
<comment type="catalytic activity">
    <reaction evidence="11">
        <text>an alpha-D-Man-(1-&gt;2)-alpha-D-Man-(1-&gt;2)-alpha-D-Man-(1-&gt;3)-[alpha-D-Man-(1-&gt;2)-alpha-D-Man-(1-&gt;3)-alpha-D-Man-(1-&gt;6)]-beta-D-Man-(1-&gt;4)-beta-D-GlcNAc-(1-&gt;4)-alpha-D-GlcNAc-diphospho-di-trans,poly-cis-dolichol + a di-trans,poly-cis-dolichyl beta-D-mannosyl phosphate = an alpha-D-Man-(1-&gt;2)-alpha-D-Man-(1-&gt;2)-alpha-D-Man-(1-&gt;3)-[alpha-D-Man-(1-&gt;2)-alpha-D-Man-(1-&gt;3)-[alpha-D-Man-(1-&gt;6)]-alpha-D-Man-(1-&gt;6)]-beta-D-Man-(1-&gt;4)-beta-D-GlcNAc-(1-&gt;4)-alpha-D-GlcNAc-diphospho-di-trans,poly-cis-dolichol + a di-trans,poly-cis-dolichyl phosphate + H(+)</text>
        <dbReference type="Rhea" id="RHEA:29535"/>
        <dbReference type="Rhea" id="RHEA-COMP:19498"/>
        <dbReference type="Rhea" id="RHEA-COMP:19501"/>
        <dbReference type="Rhea" id="RHEA-COMP:19518"/>
        <dbReference type="Rhea" id="RHEA-COMP:19519"/>
        <dbReference type="ChEBI" id="CHEBI:15378"/>
        <dbReference type="ChEBI" id="CHEBI:57683"/>
        <dbReference type="ChEBI" id="CHEBI:58211"/>
        <dbReference type="ChEBI" id="CHEBI:132517"/>
        <dbReference type="ChEBI" id="CHEBI:132519"/>
        <dbReference type="EC" id="2.4.1.260"/>
    </reaction>
    <physiologicalReaction direction="left-to-right" evidence="11">
        <dbReference type="Rhea" id="RHEA:29536"/>
    </physiologicalReaction>
</comment>
<keyword evidence="6 12" id="KW-0812">Transmembrane</keyword>
<evidence type="ECO:0000256" key="6">
    <source>
        <dbReference type="ARBA" id="ARBA00022692"/>
    </source>
</evidence>
<evidence type="ECO:0000256" key="9">
    <source>
        <dbReference type="ARBA" id="ARBA00023136"/>
    </source>
</evidence>
<evidence type="ECO:0000313" key="14">
    <source>
        <dbReference type="EMBL" id="OQD90397.1"/>
    </source>
</evidence>
<evidence type="ECO:0000256" key="4">
    <source>
        <dbReference type="ARBA" id="ARBA00022676"/>
    </source>
</evidence>
<feature type="signal peptide" evidence="13">
    <location>
        <begin position="1"/>
        <end position="20"/>
    </location>
</feature>
<evidence type="ECO:0000256" key="8">
    <source>
        <dbReference type="ARBA" id="ARBA00022989"/>
    </source>
</evidence>
<keyword evidence="4 12" id="KW-0328">Glycosyltransferase</keyword>
<dbReference type="EMBL" id="MDYN01000001">
    <property type="protein sequence ID" value="OQD90397.1"/>
    <property type="molecule type" value="Genomic_DNA"/>
</dbReference>
<evidence type="ECO:0000256" key="7">
    <source>
        <dbReference type="ARBA" id="ARBA00022824"/>
    </source>
</evidence>
<dbReference type="PANTHER" id="PTHR22760:SF1">
    <property type="entry name" value="DOL-P-MAN:MAN(7)GLCNAC(2)-PP-DOL ALPHA-1,6-MANNOSYLTRANSFERASE"/>
    <property type="match status" value="1"/>
</dbReference>
<organism evidence="14 15">
    <name type="scientific">Penicillium antarcticum</name>
    <dbReference type="NCBI Taxonomy" id="416450"/>
    <lineage>
        <taxon>Eukaryota</taxon>
        <taxon>Fungi</taxon>
        <taxon>Dikarya</taxon>
        <taxon>Ascomycota</taxon>
        <taxon>Pezizomycotina</taxon>
        <taxon>Eurotiomycetes</taxon>
        <taxon>Eurotiomycetidae</taxon>
        <taxon>Eurotiales</taxon>
        <taxon>Aspergillaceae</taxon>
        <taxon>Penicillium</taxon>
    </lineage>
</organism>
<feature type="transmembrane region" description="Helical" evidence="12">
    <location>
        <begin position="273"/>
        <end position="292"/>
    </location>
</feature>
<feature type="transmembrane region" description="Helical" evidence="12">
    <location>
        <begin position="69"/>
        <end position="87"/>
    </location>
</feature>
<dbReference type="Pfam" id="PF03901">
    <property type="entry name" value="Glyco_transf_22"/>
    <property type="match status" value="1"/>
</dbReference>
<keyword evidence="8 12" id="KW-1133">Transmembrane helix</keyword>
<comment type="pathway">
    <text evidence="2">Protein modification; protein glycosylation.</text>
</comment>
<comment type="similarity">
    <text evidence="3 12">Belongs to the glycosyltransferase 22 family.</text>
</comment>
<keyword evidence="7 12" id="KW-0256">Endoplasmic reticulum</keyword>
<evidence type="ECO:0000313" key="15">
    <source>
        <dbReference type="Proteomes" id="UP000191672"/>
    </source>
</evidence>
<reference evidence="15" key="1">
    <citation type="journal article" date="2017" name="Nat. Microbiol.">
        <title>Global analysis of biosynthetic gene clusters reveals vast potential of secondary metabolite production in Penicillium species.</title>
        <authorList>
            <person name="Nielsen J.C."/>
            <person name="Grijseels S."/>
            <person name="Prigent S."/>
            <person name="Ji B."/>
            <person name="Dainat J."/>
            <person name="Nielsen K.F."/>
            <person name="Frisvad J.C."/>
            <person name="Workman M."/>
            <person name="Nielsen J."/>
        </authorList>
    </citation>
    <scope>NUCLEOTIDE SEQUENCE [LARGE SCALE GENOMIC DNA]</scope>
    <source>
        <strain evidence="15">IBT 31811</strain>
    </source>
</reference>
<dbReference type="OrthoDB" id="19039at2759"/>
<evidence type="ECO:0000256" key="3">
    <source>
        <dbReference type="ARBA" id="ARBA00007063"/>
    </source>
</evidence>
<keyword evidence="9 12" id="KW-0472">Membrane</keyword>
<evidence type="ECO:0000256" key="2">
    <source>
        <dbReference type="ARBA" id="ARBA00004922"/>
    </source>
</evidence>
<dbReference type="PANTHER" id="PTHR22760">
    <property type="entry name" value="GLYCOSYLTRANSFERASE"/>
    <property type="match status" value="1"/>
</dbReference>
<dbReference type="AlphaFoldDB" id="A0A1V6QN43"/>
<feature type="transmembrane region" description="Helical" evidence="12">
    <location>
        <begin position="325"/>
        <end position="345"/>
    </location>
</feature>
<dbReference type="EC" id="2.4.1.-" evidence="12"/>
<gene>
    <name evidence="14" type="ORF">PENANT_c001G06931</name>
</gene>
<evidence type="ECO:0000256" key="12">
    <source>
        <dbReference type="RuleBase" id="RU363075"/>
    </source>
</evidence>
<dbReference type="Proteomes" id="UP000191672">
    <property type="component" value="Unassembled WGS sequence"/>
</dbReference>
<comment type="caution">
    <text evidence="14">The sequence shown here is derived from an EMBL/GenBank/DDBJ whole genome shotgun (WGS) entry which is preliminary data.</text>
</comment>
<proteinExistence type="inferred from homology"/>
<comment type="function">
    <text evidence="10">Mannosyltransferase that operates in the biosynthetic pathway of dolichol-linked oligosaccharides, the glycan precursors employed in protein asparagine (N)-glycosylation. The assembly of dolichol-linked oligosaccharides begins on the cytosolic side of the endoplasmic reticulum membrane and finishes in its lumen. The sequential addition of sugars to dolichol pyrophosphate produces dolichol-linked oligosaccharides containing fourteen sugars, including two GlcNAcs, nine mannoses and three glucoses. Once assembled, the oligosaccharide is transferred from the lipid to nascent proteins by oligosaccharyltransferases. In the lumen of the endoplasmic reticulum, adds the eighth mannose residue in an alpha-1,6 linkage onto Man(7)GlcNAc(2)-PP-dolichol to produce Man(8)GlcNAc(2)-PP-dolichol.</text>
</comment>
<keyword evidence="5" id="KW-0808">Transferase</keyword>
<comment type="subcellular location">
    <subcellularLocation>
        <location evidence="1 12">Endoplasmic reticulum membrane</location>
        <topology evidence="1 12">Multi-pass membrane protein</topology>
    </subcellularLocation>
</comment>
<dbReference type="UniPathway" id="UPA00378"/>